<evidence type="ECO:0000313" key="3">
    <source>
        <dbReference type="Proteomes" id="UP001412067"/>
    </source>
</evidence>
<dbReference type="EMBL" id="JBBWWR010000021">
    <property type="protein sequence ID" value="KAK8938213.1"/>
    <property type="molecule type" value="Genomic_DNA"/>
</dbReference>
<feature type="region of interest" description="Disordered" evidence="1">
    <location>
        <begin position="1"/>
        <end position="58"/>
    </location>
</feature>
<evidence type="ECO:0000313" key="2">
    <source>
        <dbReference type="EMBL" id="KAK8938213.1"/>
    </source>
</evidence>
<reference evidence="2 3" key="1">
    <citation type="journal article" date="2022" name="Nat. Plants">
        <title>Genomes of leafy and leafless Platanthera orchids illuminate the evolution of mycoheterotrophy.</title>
        <authorList>
            <person name="Li M.H."/>
            <person name="Liu K.W."/>
            <person name="Li Z."/>
            <person name="Lu H.C."/>
            <person name="Ye Q.L."/>
            <person name="Zhang D."/>
            <person name="Wang J.Y."/>
            <person name="Li Y.F."/>
            <person name="Zhong Z.M."/>
            <person name="Liu X."/>
            <person name="Yu X."/>
            <person name="Liu D.K."/>
            <person name="Tu X.D."/>
            <person name="Liu B."/>
            <person name="Hao Y."/>
            <person name="Liao X.Y."/>
            <person name="Jiang Y.T."/>
            <person name="Sun W.H."/>
            <person name="Chen J."/>
            <person name="Chen Y.Q."/>
            <person name="Ai Y."/>
            <person name="Zhai J.W."/>
            <person name="Wu S.S."/>
            <person name="Zhou Z."/>
            <person name="Hsiao Y.Y."/>
            <person name="Wu W.L."/>
            <person name="Chen Y.Y."/>
            <person name="Lin Y.F."/>
            <person name="Hsu J.L."/>
            <person name="Li C.Y."/>
            <person name="Wang Z.W."/>
            <person name="Zhao X."/>
            <person name="Zhong W.Y."/>
            <person name="Ma X.K."/>
            <person name="Ma L."/>
            <person name="Huang J."/>
            <person name="Chen G.Z."/>
            <person name="Huang M.Z."/>
            <person name="Huang L."/>
            <person name="Peng D.H."/>
            <person name="Luo Y.B."/>
            <person name="Zou S.Q."/>
            <person name="Chen S.P."/>
            <person name="Lan S."/>
            <person name="Tsai W.C."/>
            <person name="Van de Peer Y."/>
            <person name="Liu Z.J."/>
        </authorList>
    </citation>
    <scope>NUCLEOTIDE SEQUENCE [LARGE SCALE GENOMIC DNA]</scope>
    <source>
        <strain evidence="2">Lor288</strain>
    </source>
</reference>
<organism evidence="2 3">
    <name type="scientific">Platanthera guangdongensis</name>
    <dbReference type="NCBI Taxonomy" id="2320717"/>
    <lineage>
        <taxon>Eukaryota</taxon>
        <taxon>Viridiplantae</taxon>
        <taxon>Streptophyta</taxon>
        <taxon>Embryophyta</taxon>
        <taxon>Tracheophyta</taxon>
        <taxon>Spermatophyta</taxon>
        <taxon>Magnoliopsida</taxon>
        <taxon>Liliopsida</taxon>
        <taxon>Asparagales</taxon>
        <taxon>Orchidaceae</taxon>
        <taxon>Orchidoideae</taxon>
        <taxon>Orchideae</taxon>
        <taxon>Orchidinae</taxon>
        <taxon>Platanthera</taxon>
    </lineage>
</organism>
<evidence type="ECO:0000256" key="1">
    <source>
        <dbReference type="SAM" id="MobiDB-lite"/>
    </source>
</evidence>
<sequence>MLNSRLAGVDSSAEIVEEKEIAPSSSRAPPTPLRPNRNDPAPVENAPIDEPQAATPEAPLPAFLPQWIHTEGVQQLLRLKFAWECYFRRRCLEEAPSSPPNPISSSTRKHKRCKPVSAETGDPPEKHRKRLRAYRERVRYRYG</sequence>
<proteinExistence type="predicted"/>
<keyword evidence="3" id="KW-1185">Reference proteome</keyword>
<protein>
    <submittedName>
        <fullName evidence="2">Uncharacterized protein</fullName>
    </submittedName>
</protein>
<accession>A0ABR2LDW5</accession>
<comment type="caution">
    <text evidence="2">The sequence shown here is derived from an EMBL/GenBank/DDBJ whole genome shotgun (WGS) entry which is preliminary data.</text>
</comment>
<name>A0ABR2LDW5_9ASPA</name>
<dbReference type="Proteomes" id="UP001412067">
    <property type="component" value="Unassembled WGS sequence"/>
</dbReference>
<feature type="region of interest" description="Disordered" evidence="1">
    <location>
        <begin position="93"/>
        <end position="132"/>
    </location>
</feature>
<gene>
    <name evidence="2" type="ORF">KSP40_PGU017297</name>
</gene>